<proteinExistence type="predicted"/>
<sequence length="155" mass="17252">MEQDSPGTSGTYTTAKEDWSQTVVIPAAAAEDGRDITVGAVQAMTNEEFEDLLDTYTSEEECNKIFDARHGKWPKNRSLSAEFVYEPTTKFNKANPSKVPMRYGKSERKLSCFQCGETFESGNLLHTHLSKMNDFSKGKNKDGRTAGRQGPSLGW</sequence>
<gene>
    <name evidence="2" type="ORF">TWF481_002651</name>
</gene>
<keyword evidence="3" id="KW-1185">Reference proteome</keyword>
<name>A0AAV9VSJ5_9PEZI</name>
<evidence type="ECO:0008006" key="4">
    <source>
        <dbReference type="Google" id="ProtNLM"/>
    </source>
</evidence>
<reference evidence="2 3" key="1">
    <citation type="submission" date="2023-08" db="EMBL/GenBank/DDBJ databases">
        <authorList>
            <person name="Palmer J.M."/>
        </authorList>
    </citation>
    <scope>NUCLEOTIDE SEQUENCE [LARGE SCALE GENOMIC DNA]</scope>
    <source>
        <strain evidence="2 3">TWF481</strain>
    </source>
</reference>
<evidence type="ECO:0000313" key="2">
    <source>
        <dbReference type="EMBL" id="KAK6495603.1"/>
    </source>
</evidence>
<evidence type="ECO:0000256" key="1">
    <source>
        <dbReference type="SAM" id="MobiDB-lite"/>
    </source>
</evidence>
<dbReference type="EMBL" id="JAVHJL010000012">
    <property type="protein sequence ID" value="KAK6495603.1"/>
    <property type="molecule type" value="Genomic_DNA"/>
</dbReference>
<dbReference type="Proteomes" id="UP001370758">
    <property type="component" value="Unassembled WGS sequence"/>
</dbReference>
<feature type="compositionally biased region" description="Basic and acidic residues" evidence="1">
    <location>
        <begin position="134"/>
        <end position="145"/>
    </location>
</feature>
<evidence type="ECO:0000313" key="3">
    <source>
        <dbReference type="Proteomes" id="UP001370758"/>
    </source>
</evidence>
<dbReference type="AlphaFoldDB" id="A0AAV9VSJ5"/>
<comment type="caution">
    <text evidence="2">The sequence shown here is derived from an EMBL/GenBank/DDBJ whole genome shotgun (WGS) entry which is preliminary data.</text>
</comment>
<organism evidence="2 3">
    <name type="scientific">Arthrobotrys musiformis</name>
    <dbReference type="NCBI Taxonomy" id="47236"/>
    <lineage>
        <taxon>Eukaryota</taxon>
        <taxon>Fungi</taxon>
        <taxon>Dikarya</taxon>
        <taxon>Ascomycota</taxon>
        <taxon>Pezizomycotina</taxon>
        <taxon>Orbiliomycetes</taxon>
        <taxon>Orbiliales</taxon>
        <taxon>Orbiliaceae</taxon>
        <taxon>Arthrobotrys</taxon>
    </lineage>
</organism>
<accession>A0AAV9VSJ5</accession>
<feature type="region of interest" description="Disordered" evidence="1">
    <location>
        <begin position="133"/>
        <end position="155"/>
    </location>
</feature>
<protein>
    <recommendedName>
        <fullName evidence="4">C2H2-type domain-containing protein</fullName>
    </recommendedName>
</protein>